<feature type="signal peptide" evidence="1">
    <location>
        <begin position="1"/>
        <end position="19"/>
    </location>
</feature>
<sequence>MNFATLLAFLAAFPSMVPAAALSPPNLFNISVATAEYGKSVIQCWQLTTPPSLATIGSGSFESQSLGKAQAVSINFFPAGLSFGLHPAPVVQWVVVLSGSTKVYLQNQTDEADTVFTSAGKNGVLLAADTADISPLGHVTETVEETVMLFMSTANGTVPEHTVLHNKACAGEDLV</sequence>
<dbReference type="EMBL" id="JAVRQU010000004">
    <property type="protein sequence ID" value="KAK5704395.1"/>
    <property type="molecule type" value="Genomic_DNA"/>
</dbReference>
<evidence type="ECO:0000256" key="1">
    <source>
        <dbReference type="SAM" id="SignalP"/>
    </source>
</evidence>
<keyword evidence="1" id="KW-0732">Signal</keyword>
<evidence type="ECO:0000313" key="2">
    <source>
        <dbReference type="EMBL" id="KAK5704395.1"/>
    </source>
</evidence>
<evidence type="ECO:0008006" key="4">
    <source>
        <dbReference type="Google" id="ProtNLM"/>
    </source>
</evidence>
<comment type="caution">
    <text evidence="2">The sequence shown here is derived from an EMBL/GenBank/DDBJ whole genome shotgun (WGS) entry which is preliminary data.</text>
</comment>
<accession>A0AAN7WP83</accession>
<feature type="chain" id="PRO_5042824618" description="Small secreted protein" evidence="1">
    <location>
        <begin position="20"/>
        <end position="175"/>
    </location>
</feature>
<name>A0AAN7WP83_9PEZI</name>
<protein>
    <recommendedName>
        <fullName evidence="4">Small secreted protein</fullName>
    </recommendedName>
</protein>
<proteinExistence type="predicted"/>
<dbReference type="AlphaFoldDB" id="A0AAN7WP83"/>
<organism evidence="2 3">
    <name type="scientific">Elasticomyces elasticus</name>
    <dbReference type="NCBI Taxonomy" id="574655"/>
    <lineage>
        <taxon>Eukaryota</taxon>
        <taxon>Fungi</taxon>
        <taxon>Dikarya</taxon>
        <taxon>Ascomycota</taxon>
        <taxon>Pezizomycotina</taxon>
        <taxon>Dothideomycetes</taxon>
        <taxon>Dothideomycetidae</taxon>
        <taxon>Mycosphaerellales</taxon>
        <taxon>Teratosphaeriaceae</taxon>
        <taxon>Elasticomyces</taxon>
    </lineage>
</organism>
<reference evidence="2" key="1">
    <citation type="submission" date="2023-08" db="EMBL/GenBank/DDBJ databases">
        <title>Black Yeasts Isolated from many extreme environments.</title>
        <authorList>
            <person name="Coleine C."/>
            <person name="Stajich J.E."/>
            <person name="Selbmann L."/>
        </authorList>
    </citation>
    <scope>NUCLEOTIDE SEQUENCE</scope>
    <source>
        <strain evidence="2">CCFEE 5810</strain>
    </source>
</reference>
<gene>
    <name evidence="2" type="ORF">LTR97_003413</name>
</gene>
<evidence type="ECO:0000313" key="3">
    <source>
        <dbReference type="Proteomes" id="UP001310594"/>
    </source>
</evidence>
<dbReference type="Proteomes" id="UP001310594">
    <property type="component" value="Unassembled WGS sequence"/>
</dbReference>